<proteinExistence type="predicted"/>
<sequence length="379" mass="41170">MGAARGLLTLCLGGLRLTPAVASPFDPHPAQRSGPFFDGWFTRIVDHERGVSAAVIIGSFQPARDGSFNSTWVALLHRGAGSNTTVVEQHFLDQSDVRVESRSLPEPGYVSNFTWRSTRGELEVNDSAALLSFAFDSLHVRARLSARVPWSAEAPDAAGPEGWVRRLPALTCHYYVHSLASRAEYTLTPAGGSAIEGRGHAHMEGNYGRTFPQGWIWLQAIGASGGVQVVLTAGRFLSLGPLGISAVVMAYRSPQLHWDFRTTDLDAICWRGSAAGGWFSAVARHWTRDEELRLTVQAPPGSFSDRLYFPTRSGFSDTPGCRESYSAVVDVVAYRRGVALERQRVPLAALEFGGTYLDSPESAEGSCALGTRPPERFFA</sequence>
<accession>A0A7S4PYL0</accession>
<keyword evidence="1" id="KW-0732">Signal</keyword>
<name>A0A7S4PYL0_9DINO</name>
<dbReference type="GO" id="GO:0009976">
    <property type="term" value="F:tocopherol cyclase activity"/>
    <property type="evidence" value="ECO:0007669"/>
    <property type="project" value="InterPro"/>
</dbReference>
<feature type="chain" id="PRO_5030583668" description="AttH domain-containing protein" evidence="1">
    <location>
        <begin position="23"/>
        <end position="379"/>
    </location>
</feature>
<reference evidence="2" key="1">
    <citation type="submission" date="2021-01" db="EMBL/GenBank/DDBJ databases">
        <authorList>
            <person name="Corre E."/>
            <person name="Pelletier E."/>
            <person name="Niang G."/>
            <person name="Scheremetjew M."/>
            <person name="Finn R."/>
            <person name="Kale V."/>
            <person name="Holt S."/>
            <person name="Cochrane G."/>
            <person name="Meng A."/>
            <person name="Brown T."/>
            <person name="Cohen L."/>
        </authorList>
    </citation>
    <scope>NUCLEOTIDE SEQUENCE</scope>
    <source>
        <strain evidence="2">CCMP3105</strain>
    </source>
</reference>
<feature type="signal peptide" evidence="1">
    <location>
        <begin position="1"/>
        <end position="22"/>
    </location>
</feature>
<evidence type="ECO:0008006" key="3">
    <source>
        <dbReference type="Google" id="ProtNLM"/>
    </source>
</evidence>
<dbReference type="InterPro" id="IPR025893">
    <property type="entry name" value="Tocopherol_cyclase"/>
</dbReference>
<evidence type="ECO:0000256" key="1">
    <source>
        <dbReference type="SAM" id="SignalP"/>
    </source>
</evidence>
<protein>
    <recommendedName>
        <fullName evidence="3">AttH domain-containing protein</fullName>
    </recommendedName>
</protein>
<dbReference type="AlphaFoldDB" id="A0A7S4PYL0"/>
<organism evidence="2">
    <name type="scientific">Alexandrium monilatum</name>
    <dbReference type="NCBI Taxonomy" id="311494"/>
    <lineage>
        <taxon>Eukaryota</taxon>
        <taxon>Sar</taxon>
        <taxon>Alveolata</taxon>
        <taxon>Dinophyceae</taxon>
        <taxon>Gonyaulacales</taxon>
        <taxon>Pyrocystaceae</taxon>
        <taxon>Alexandrium</taxon>
    </lineage>
</organism>
<dbReference type="PANTHER" id="PTHR35309:SF4">
    <property type="entry name" value="TOCOPHEROL CYCLASE"/>
    <property type="match status" value="1"/>
</dbReference>
<dbReference type="PANTHER" id="PTHR35309">
    <property type="match status" value="1"/>
</dbReference>
<dbReference type="EMBL" id="HBNR01009911">
    <property type="protein sequence ID" value="CAE4566903.1"/>
    <property type="molecule type" value="Transcribed_RNA"/>
</dbReference>
<gene>
    <name evidence="2" type="ORF">AMON00008_LOCUS6522</name>
</gene>
<evidence type="ECO:0000313" key="2">
    <source>
        <dbReference type="EMBL" id="CAE4566903.1"/>
    </source>
</evidence>